<accession>A0A8S1RTQ2</accession>
<proteinExistence type="predicted"/>
<protein>
    <submittedName>
        <fullName evidence="1">Uncharacterized protein</fullName>
    </submittedName>
</protein>
<dbReference type="EMBL" id="CAJJDN010000321">
    <property type="protein sequence ID" value="CAD8130717.1"/>
    <property type="molecule type" value="Genomic_DNA"/>
</dbReference>
<name>A0A8S1RTQ2_9CILI</name>
<organism evidence="1 2">
    <name type="scientific">Paramecium sonneborni</name>
    <dbReference type="NCBI Taxonomy" id="65129"/>
    <lineage>
        <taxon>Eukaryota</taxon>
        <taxon>Sar</taxon>
        <taxon>Alveolata</taxon>
        <taxon>Ciliophora</taxon>
        <taxon>Intramacronucleata</taxon>
        <taxon>Oligohymenophorea</taxon>
        <taxon>Peniculida</taxon>
        <taxon>Parameciidae</taxon>
        <taxon>Paramecium</taxon>
    </lineage>
</organism>
<gene>
    <name evidence="1" type="ORF">PSON_ATCC_30995.1.T3210003</name>
</gene>
<evidence type="ECO:0000313" key="1">
    <source>
        <dbReference type="EMBL" id="CAD8130717.1"/>
    </source>
</evidence>
<dbReference type="AlphaFoldDB" id="A0A8S1RTQ2"/>
<reference evidence="1" key="1">
    <citation type="submission" date="2021-01" db="EMBL/GenBank/DDBJ databases">
        <authorList>
            <consortium name="Genoscope - CEA"/>
            <person name="William W."/>
        </authorList>
    </citation>
    <scope>NUCLEOTIDE SEQUENCE</scope>
</reference>
<evidence type="ECO:0000313" key="2">
    <source>
        <dbReference type="Proteomes" id="UP000692954"/>
    </source>
</evidence>
<dbReference type="Proteomes" id="UP000692954">
    <property type="component" value="Unassembled WGS sequence"/>
</dbReference>
<sequence>MLILSQIESHNFQKLILTDPLSDQIIDLIFEIKEHMPRYQDFHVQSDLLEAEYGMAYKDDHQLLEELEILALSIRGYPDYRLKMGDGIKKKISQRLKSEEEEKQDTFYKIQ</sequence>
<comment type="caution">
    <text evidence="1">The sequence shown here is derived from an EMBL/GenBank/DDBJ whole genome shotgun (WGS) entry which is preliminary data.</text>
</comment>
<keyword evidence="2" id="KW-1185">Reference proteome</keyword>